<evidence type="ECO:0000256" key="6">
    <source>
        <dbReference type="ARBA" id="ARBA00055193"/>
    </source>
</evidence>
<dbReference type="CDD" id="cd07920">
    <property type="entry name" value="Pumilio"/>
    <property type="match status" value="1"/>
</dbReference>
<evidence type="ECO:0000256" key="5">
    <source>
        <dbReference type="ARBA" id="ARBA00022884"/>
    </source>
</evidence>
<dbReference type="Pfam" id="PF07990">
    <property type="entry name" value="NABP"/>
    <property type="match status" value="1"/>
</dbReference>
<dbReference type="GO" id="GO:0005737">
    <property type="term" value="C:cytoplasm"/>
    <property type="evidence" value="ECO:0007669"/>
    <property type="project" value="UniProtKB-SubCell"/>
</dbReference>
<evidence type="ECO:0000256" key="1">
    <source>
        <dbReference type="ARBA" id="ARBA00004496"/>
    </source>
</evidence>
<comment type="function">
    <text evidence="6">Sequence-specific RNA-binding protein that regulates translation and mRNA stability by binding the 3'-UTR of target mRNAs. Binds the APUM-binding elements (APBEs) in the 3'-UTR mRNA sequence of CLV1, PNH, WUS and FAS2.</text>
</comment>
<comment type="caution">
    <text evidence="10">The sequence shown here is derived from an EMBL/GenBank/DDBJ whole genome shotgun (WGS) entry which is preliminary data.</text>
</comment>
<dbReference type="AlphaFoldDB" id="A0A8X7Z0K0"/>
<feature type="repeat" description="Pumilio" evidence="7">
    <location>
        <begin position="942"/>
        <end position="978"/>
    </location>
</feature>
<accession>A0A8X7Z0K0</accession>
<dbReference type="FunFam" id="1.25.10.10:FF:000004">
    <property type="entry name" value="Pumilio homolog 1 isoform 2"/>
    <property type="match status" value="1"/>
</dbReference>
<dbReference type="InterPro" id="IPR033133">
    <property type="entry name" value="PUM-HD"/>
</dbReference>
<dbReference type="OrthoDB" id="668540at2759"/>
<dbReference type="PANTHER" id="PTHR12537">
    <property type="entry name" value="RNA BINDING PROTEIN PUMILIO-RELATED"/>
    <property type="match status" value="1"/>
</dbReference>
<protein>
    <recommendedName>
        <fullName evidence="9">PUM-HD domain-containing protein</fullName>
    </recommendedName>
</protein>
<evidence type="ECO:0000256" key="2">
    <source>
        <dbReference type="ARBA" id="ARBA00022490"/>
    </source>
</evidence>
<evidence type="ECO:0000256" key="4">
    <source>
        <dbReference type="ARBA" id="ARBA00022845"/>
    </source>
</evidence>
<feature type="repeat" description="Pumilio" evidence="7">
    <location>
        <begin position="865"/>
        <end position="900"/>
    </location>
</feature>
<keyword evidence="5" id="KW-0694">RNA-binding</keyword>
<organism evidence="10 11">
    <name type="scientific">Populus tomentosa</name>
    <name type="common">Chinese white poplar</name>
    <dbReference type="NCBI Taxonomy" id="118781"/>
    <lineage>
        <taxon>Eukaryota</taxon>
        <taxon>Viridiplantae</taxon>
        <taxon>Streptophyta</taxon>
        <taxon>Embryophyta</taxon>
        <taxon>Tracheophyta</taxon>
        <taxon>Spermatophyta</taxon>
        <taxon>Magnoliopsida</taxon>
        <taxon>eudicotyledons</taxon>
        <taxon>Gunneridae</taxon>
        <taxon>Pentapetalae</taxon>
        <taxon>rosids</taxon>
        <taxon>fabids</taxon>
        <taxon>Malpighiales</taxon>
        <taxon>Salicaceae</taxon>
        <taxon>Saliceae</taxon>
        <taxon>Populus</taxon>
    </lineage>
</organism>
<gene>
    <name evidence="10" type="ORF">POTOM_036907</name>
</gene>
<dbReference type="PROSITE" id="PS50302">
    <property type="entry name" value="PUM"/>
    <property type="match status" value="7"/>
</dbReference>
<evidence type="ECO:0000259" key="9">
    <source>
        <dbReference type="PROSITE" id="PS50303"/>
    </source>
</evidence>
<evidence type="ECO:0000256" key="3">
    <source>
        <dbReference type="ARBA" id="ARBA00022737"/>
    </source>
</evidence>
<dbReference type="InterPro" id="IPR033712">
    <property type="entry name" value="Pumilio_RNA-bd"/>
</dbReference>
<dbReference type="PANTHER" id="PTHR12537:SF12">
    <property type="entry name" value="MATERNAL PROTEIN PUMILIO"/>
    <property type="match status" value="1"/>
</dbReference>
<feature type="repeat" description="Pumilio" evidence="7">
    <location>
        <begin position="720"/>
        <end position="755"/>
    </location>
</feature>
<sequence length="1019" mass="112253">MVTGGGNTNKPHTVDDYAQGGLTSNSEGNFQSELGLILQSQRCNQRIERDLDIYRSGSAPPTVEGSFSAVGSLFRNHNLSDVNSASNNVVLAEDEIRSHQSYLLYYYSHDNINPRLPPPLLSKEDWRVAQRFQSSGSSFGGIGDLRNNKVVDDSDRSSLFSMQPGLSVHKVDNDLTELRSSNRTCLTRNASAEWPDRISDSHKLQGSRLGPRRKSFADILQEGLDQSTSIPGHLPSPASHNASGDLLDATGVCDPHQAGLLYGMESVEGLHSGAATTSFTGNQSRIDNLSHSLVSAVGSSLSRSTTPEQKLGGMSAISNLRHVGGRVGPIEKKNVVGMSFQNDHSSGITELGEIANSLSGLSLLHARLADQESHVRRQLQMDLENDPDFPFNVPSSGDQTLQQQLREKSKVVNLSFSTSYTDMPRDNGIIPNRNTSKITSNGEVSISRRNSSSNLHSKMNSSGLGCLERSHVHIQNANVPIVDFTGRVPDDYSTQKLNSVIKNHLDTGGHGIGHGFNRLGNQVGSLDPCYPQYLQRISDCATCPVATSSDPPPVRNYFGASDGDLDRIQKAYLETLLVQQKQQYELPLLTKSGGLNQGYHRNSSYGLSMPYPENSVAKSTLPSFGSGSFQSEQAAHLASMMRNSIGGSIGSWQSDIGCIAERRPSSSSLEGFKNNKTGSFELSDIAGQVIEFSMDQYGSRFIQQILETASVEEKNKIFPEIIPHARTLMTDVFGNYVIQKFLDHGTESQRLELVSRLTGHVLPLSLQMYGCRVIQKALEMIDVDRQTQMVVELDGSVIKCIRDQNGNHVIQKCIECVPEDRIQFIISAFYGQVLSLSTHPYGCRVIQRVLEHCKDMNTQQIIMDEIMQSVYTLAQDQYGNYVIQHVLGHGKPQERSAIISKLAGHIVLMSQQKFASNVVEKCLTFGGPEERQLLVNEILGSTVENEPLQAMMKDPFGNYVVQKVLETCNDRSLELILSRIRVHLSALKRYTYGKHIVSRVEKLITTGERRLGWSSSVFS</sequence>
<dbReference type="SMART" id="SM00025">
    <property type="entry name" value="Pumilio"/>
    <property type="match status" value="8"/>
</dbReference>
<dbReference type="InterPro" id="IPR012940">
    <property type="entry name" value="NABP"/>
</dbReference>
<keyword evidence="11" id="KW-1185">Reference proteome</keyword>
<dbReference type="GO" id="GO:0006417">
    <property type="term" value="P:regulation of translation"/>
    <property type="evidence" value="ECO:0007669"/>
    <property type="project" value="UniProtKB-KW"/>
</dbReference>
<keyword evidence="4" id="KW-0810">Translation regulation</keyword>
<feature type="repeat" description="Pumilio" evidence="7">
    <location>
        <begin position="684"/>
        <end position="719"/>
    </location>
</feature>
<comment type="subcellular location">
    <subcellularLocation>
        <location evidence="1">Cytoplasm</location>
    </subcellularLocation>
</comment>
<dbReference type="PROSITE" id="PS50303">
    <property type="entry name" value="PUM_HD"/>
    <property type="match status" value="1"/>
</dbReference>
<dbReference type="InterPro" id="IPR001313">
    <property type="entry name" value="Pumilio_RNA-bd_rpt"/>
</dbReference>
<dbReference type="Pfam" id="PF00806">
    <property type="entry name" value="PUF"/>
    <property type="match status" value="8"/>
</dbReference>
<evidence type="ECO:0000256" key="7">
    <source>
        <dbReference type="PROSITE-ProRule" id="PRU00317"/>
    </source>
</evidence>
<evidence type="ECO:0000313" key="11">
    <source>
        <dbReference type="Proteomes" id="UP000886885"/>
    </source>
</evidence>
<dbReference type="Proteomes" id="UP000886885">
    <property type="component" value="Chromosome 10A"/>
</dbReference>
<name>A0A8X7Z0K0_POPTO</name>
<feature type="repeat" description="Pumilio" evidence="7">
    <location>
        <begin position="828"/>
        <end position="864"/>
    </location>
</feature>
<proteinExistence type="predicted"/>
<feature type="domain" description="PUM-HD" evidence="9">
    <location>
        <begin position="664"/>
        <end position="1004"/>
    </location>
</feature>
<reference evidence="10" key="1">
    <citation type="journal article" date="2020" name="bioRxiv">
        <title>Hybrid origin of Populus tomentosa Carr. identified through genome sequencing and phylogenomic analysis.</title>
        <authorList>
            <person name="An X."/>
            <person name="Gao K."/>
            <person name="Chen Z."/>
            <person name="Li J."/>
            <person name="Yang X."/>
            <person name="Yang X."/>
            <person name="Zhou J."/>
            <person name="Guo T."/>
            <person name="Zhao T."/>
            <person name="Huang S."/>
            <person name="Miao D."/>
            <person name="Khan W.U."/>
            <person name="Rao P."/>
            <person name="Ye M."/>
            <person name="Lei B."/>
            <person name="Liao W."/>
            <person name="Wang J."/>
            <person name="Ji L."/>
            <person name="Li Y."/>
            <person name="Guo B."/>
            <person name="Mustafa N.S."/>
            <person name="Li S."/>
            <person name="Yun Q."/>
            <person name="Keller S.R."/>
            <person name="Mao J."/>
            <person name="Zhang R."/>
            <person name="Strauss S.H."/>
        </authorList>
    </citation>
    <scope>NUCLEOTIDE SEQUENCE</scope>
    <source>
        <strain evidence="10">GM15</strain>
        <tissue evidence="10">Leaf</tissue>
    </source>
</reference>
<evidence type="ECO:0000256" key="8">
    <source>
        <dbReference type="SAM" id="MobiDB-lite"/>
    </source>
</evidence>
<feature type="repeat" description="Pumilio" evidence="7">
    <location>
        <begin position="901"/>
        <end position="936"/>
    </location>
</feature>
<dbReference type="EMBL" id="JAAWWB010000019">
    <property type="protein sequence ID" value="KAG6760391.1"/>
    <property type="molecule type" value="Genomic_DNA"/>
</dbReference>
<feature type="region of interest" description="Disordered" evidence="8">
    <location>
        <begin position="1"/>
        <end position="25"/>
    </location>
</feature>
<keyword evidence="3" id="KW-0677">Repeat</keyword>
<evidence type="ECO:0000313" key="10">
    <source>
        <dbReference type="EMBL" id="KAG6760391.1"/>
    </source>
</evidence>
<keyword evidence="2" id="KW-0963">Cytoplasm</keyword>
<dbReference type="GO" id="GO:0003729">
    <property type="term" value="F:mRNA binding"/>
    <property type="evidence" value="ECO:0007669"/>
    <property type="project" value="UniProtKB-ARBA"/>
</dbReference>
<feature type="repeat" description="Pumilio" evidence="7">
    <location>
        <begin position="756"/>
        <end position="792"/>
    </location>
</feature>